<evidence type="ECO:0000256" key="1">
    <source>
        <dbReference type="ARBA" id="ARBA00022763"/>
    </source>
</evidence>
<evidence type="ECO:0000313" key="2">
    <source>
        <dbReference type="EMBL" id="WPB83969.1"/>
    </source>
</evidence>
<organism evidence="2 3">
    <name type="scientific">Sediminicoccus rosea</name>
    <dbReference type="NCBI Taxonomy" id="1225128"/>
    <lineage>
        <taxon>Bacteria</taxon>
        <taxon>Pseudomonadati</taxon>
        <taxon>Pseudomonadota</taxon>
        <taxon>Alphaproteobacteria</taxon>
        <taxon>Acetobacterales</taxon>
        <taxon>Roseomonadaceae</taxon>
        <taxon>Sediminicoccus</taxon>
    </lineage>
</organism>
<dbReference type="SUPFAM" id="SSF56672">
    <property type="entry name" value="DNA/RNA polymerases"/>
    <property type="match status" value="1"/>
</dbReference>
<keyword evidence="1" id="KW-0227">DNA damage</keyword>
<dbReference type="PANTHER" id="PTHR35369">
    <property type="entry name" value="BLR3025 PROTEIN-RELATED"/>
    <property type="match status" value="1"/>
</dbReference>
<dbReference type="PANTHER" id="PTHR35369:SF2">
    <property type="entry name" value="BLR3025 PROTEIN"/>
    <property type="match status" value="1"/>
</dbReference>
<reference evidence="2 3" key="1">
    <citation type="submission" date="2023-11" db="EMBL/GenBank/DDBJ databases">
        <title>Arctic aerobic anoxygenic photoheterotroph Sediminicoccus rosea KRV36 adapts its photosynthesis to long days of polar summer.</title>
        <authorList>
            <person name="Tomasch J."/>
            <person name="Kopejtka K."/>
            <person name="Bily T."/>
            <person name="Gardiner A.T."/>
            <person name="Gardian Z."/>
            <person name="Shivaramu S."/>
            <person name="Koblizek M."/>
            <person name="Engelhardt F."/>
            <person name="Kaftan D."/>
        </authorList>
    </citation>
    <scope>NUCLEOTIDE SEQUENCE [LARGE SCALE GENOMIC DNA]</scope>
    <source>
        <strain evidence="2 3">R-30</strain>
    </source>
</reference>
<dbReference type="EMBL" id="CP137852">
    <property type="protein sequence ID" value="WPB83969.1"/>
    <property type="molecule type" value="Genomic_DNA"/>
</dbReference>
<dbReference type="InterPro" id="IPR050356">
    <property type="entry name" value="SulA_CellDiv_inhibitor"/>
</dbReference>
<dbReference type="RefSeq" id="WP_318647925.1">
    <property type="nucleotide sequence ID" value="NZ_CP137852.1"/>
</dbReference>
<keyword evidence="3" id="KW-1185">Reference proteome</keyword>
<evidence type="ECO:0000313" key="3">
    <source>
        <dbReference type="Proteomes" id="UP001305521"/>
    </source>
</evidence>
<protein>
    <recommendedName>
        <fullName evidence="4">Protein ImuB</fullName>
    </recommendedName>
</protein>
<sequence length="449" mass="48485">MTGRRAARTPRLPLFEAGPPVAPALAPATGEATGTRRFLMLHGPGLASPRAAIWALRFSPLVGLWRDEGLLIETTGLPEPEPALLARVLAAFETAGHPARGLIGAAPAALAALLRAGLPPQVLDPMPDLARLPVSALALPAEVIAALHRLGLREVAALEAQPRGPLARRFGPAIAQELAALRGAIAPFTPIRPPPRHRVARDCLSPLVTAPGLERAIGGLIAQLCEGLLAAGEGARVLRLTAFRGDASWQELRQGLGQASREPAHLHRLLARRVEELRPELGFERLVLAAEVTEALAPRQAGLPGEDTAPEELAALLDRLGQRVKLWRLAPHASHWPERALRRVSPFAKVAEFQPASRPVRLLRRPLALEAVALLPDAPPSLLRLGRQSHRILRAMGPERLEPEWWSGHGARPRDYYLVQTQDGARWWVCRSGAPGAADAKWYLHGYVC</sequence>
<gene>
    <name evidence="2" type="ORF">R9Z33_17920</name>
</gene>
<proteinExistence type="predicted"/>
<name>A0ABZ0PE31_9PROT</name>
<evidence type="ECO:0008006" key="4">
    <source>
        <dbReference type="Google" id="ProtNLM"/>
    </source>
</evidence>
<dbReference type="InterPro" id="IPR043502">
    <property type="entry name" value="DNA/RNA_pol_sf"/>
</dbReference>
<accession>A0ABZ0PE31</accession>
<dbReference type="Proteomes" id="UP001305521">
    <property type="component" value="Chromosome"/>
</dbReference>